<evidence type="ECO:0000313" key="10">
    <source>
        <dbReference type="Proteomes" id="UP000053890"/>
    </source>
</evidence>
<dbReference type="PANTHER" id="PTHR15840:SF10">
    <property type="entry name" value="EKC_KEOPS COMPLEX SUBUNIT TPRKB"/>
    <property type="match status" value="1"/>
</dbReference>
<dbReference type="GO" id="GO:0002949">
    <property type="term" value="P:tRNA threonylcarbamoyladenosine modification"/>
    <property type="evidence" value="ECO:0007669"/>
    <property type="project" value="TreeGrafter"/>
</dbReference>
<dbReference type="STRING" id="578459.A0A194SA30"/>
<evidence type="ECO:0000313" key="9">
    <source>
        <dbReference type="EMBL" id="KPV77462.1"/>
    </source>
</evidence>
<evidence type="ECO:0000256" key="2">
    <source>
        <dbReference type="ARBA" id="ARBA00005546"/>
    </source>
</evidence>
<dbReference type="Proteomes" id="UP000053890">
    <property type="component" value="Unassembled WGS sequence"/>
</dbReference>
<comment type="function">
    <text evidence="7">Component of the EKC/KEOPS complex that is required for the formation of a threonylcarbamoyl group on adenosine at position 37 (t(6)A37) in tRNAs that read codons beginning with adenine. The complex is probably involved in the transfer of the threonylcarbamoyl moiety of threonylcarbamoyl-AMP (TC-AMP) to the N6 group of A37. CGI121 acts as an allosteric effector that regulates the t(6)A activity of the complex. The EKC/KEOPS complex also promotes both telomere uncapping and telomere elongation. The complex is required for efficient recruitment of transcriptional coactivators. CGI121 is not required for tRNA modification.</text>
</comment>
<dbReference type="GO" id="GO:0005634">
    <property type="term" value="C:nucleus"/>
    <property type="evidence" value="ECO:0007669"/>
    <property type="project" value="UniProtKB-SubCell"/>
</dbReference>
<dbReference type="GO" id="GO:0000408">
    <property type="term" value="C:EKC/KEOPS complex"/>
    <property type="evidence" value="ECO:0007669"/>
    <property type="project" value="TreeGrafter"/>
</dbReference>
<dbReference type="AlphaFoldDB" id="A0A194SA30"/>
<evidence type="ECO:0000256" key="8">
    <source>
        <dbReference type="RuleBase" id="RU004398"/>
    </source>
</evidence>
<evidence type="ECO:0000256" key="7">
    <source>
        <dbReference type="ARBA" id="ARBA00025043"/>
    </source>
</evidence>
<comment type="similarity">
    <text evidence="2 8">Belongs to the CGI121/TPRKB family.</text>
</comment>
<proteinExistence type="inferred from homology"/>
<evidence type="ECO:0000256" key="1">
    <source>
        <dbReference type="ARBA" id="ARBA00004123"/>
    </source>
</evidence>
<dbReference type="RefSeq" id="XP_018273511.1">
    <property type="nucleotide sequence ID" value="XM_018415773.1"/>
</dbReference>
<evidence type="ECO:0000256" key="3">
    <source>
        <dbReference type="ARBA" id="ARBA00015316"/>
    </source>
</evidence>
<evidence type="ECO:0000256" key="6">
    <source>
        <dbReference type="ARBA" id="ARBA00023242"/>
    </source>
</evidence>
<dbReference type="InterPro" id="IPR013926">
    <property type="entry name" value="CGI121/TPRKB"/>
</dbReference>
<dbReference type="EMBL" id="KQ474074">
    <property type="protein sequence ID" value="KPV77462.1"/>
    <property type="molecule type" value="Genomic_DNA"/>
</dbReference>
<keyword evidence="6 8" id="KW-0539">Nucleus</keyword>
<dbReference type="GeneID" id="28976221"/>
<organism evidence="9 10">
    <name type="scientific">Rhodotorula graminis (strain WP1)</name>
    <dbReference type="NCBI Taxonomy" id="578459"/>
    <lineage>
        <taxon>Eukaryota</taxon>
        <taxon>Fungi</taxon>
        <taxon>Dikarya</taxon>
        <taxon>Basidiomycota</taxon>
        <taxon>Pucciniomycotina</taxon>
        <taxon>Microbotryomycetes</taxon>
        <taxon>Sporidiobolales</taxon>
        <taxon>Sporidiobolaceae</taxon>
        <taxon>Rhodotorula</taxon>
    </lineage>
</organism>
<dbReference type="OMA" id="RATTHIA"/>
<protein>
    <recommendedName>
        <fullName evidence="4">EKC/KEOPS complex subunit CGI121</fullName>
    </recommendedName>
    <alternativeName>
        <fullName evidence="3">EKC/KEOPS complex subunit cgi121</fullName>
    </alternativeName>
</protein>
<gene>
    <name evidence="9" type="ORF">RHOBADRAFT_51312</name>
</gene>
<evidence type="ECO:0000256" key="4">
    <source>
        <dbReference type="ARBA" id="ARBA00016009"/>
    </source>
</evidence>
<comment type="subcellular location">
    <subcellularLocation>
        <location evidence="1">Nucleus</location>
    </subcellularLocation>
</comment>
<keyword evidence="10" id="KW-1185">Reference proteome</keyword>
<sequence>METYPLPHHQATVHLALFHPIHNAAALRSRLVSASTLAQDEAGNRERAAVDFAFVDARMITSRLHLLTAVQQALLAQADGALKTKTLHSEVLWMLEPGTNITDSLKHFGLSPSTASLVLVHIAPSTGQATAKSERTAAEDVLRRMAAAVEGEVVSLEALGRSEGGTLDEKAVRKVYKLNQDTALKGLQAGSDDARATLDRLVTSSVALKVAM</sequence>
<dbReference type="Pfam" id="PF08617">
    <property type="entry name" value="CGI-121"/>
    <property type="match status" value="1"/>
</dbReference>
<dbReference type="GO" id="GO:0005829">
    <property type="term" value="C:cytosol"/>
    <property type="evidence" value="ECO:0007669"/>
    <property type="project" value="TreeGrafter"/>
</dbReference>
<dbReference type="Gene3D" id="3.30.2380.10">
    <property type="entry name" value="CGI121/TPRKB"/>
    <property type="match status" value="1"/>
</dbReference>
<dbReference type="InterPro" id="IPR036504">
    <property type="entry name" value="CGI121/TPRKB_sf"/>
</dbReference>
<accession>A0A194SA30</accession>
<dbReference type="OrthoDB" id="329139at2759"/>
<dbReference type="SUPFAM" id="SSF143870">
    <property type="entry name" value="PF0523-like"/>
    <property type="match status" value="1"/>
</dbReference>
<name>A0A194SA30_RHOGW</name>
<keyword evidence="5" id="KW-0819">tRNA processing</keyword>
<dbReference type="PANTHER" id="PTHR15840">
    <property type="entry name" value="CGI-121 FAMILY MEMBER"/>
    <property type="match status" value="1"/>
</dbReference>
<reference evidence="9 10" key="1">
    <citation type="journal article" date="2015" name="Front. Microbiol.">
        <title>Genome sequence of the plant growth promoting endophytic yeast Rhodotorula graminis WP1.</title>
        <authorList>
            <person name="Firrincieli A."/>
            <person name="Otillar R."/>
            <person name="Salamov A."/>
            <person name="Schmutz J."/>
            <person name="Khan Z."/>
            <person name="Redman R.S."/>
            <person name="Fleck N.D."/>
            <person name="Lindquist E."/>
            <person name="Grigoriev I.V."/>
            <person name="Doty S.L."/>
        </authorList>
    </citation>
    <scope>NUCLEOTIDE SEQUENCE [LARGE SCALE GENOMIC DNA]</scope>
    <source>
        <strain evidence="9 10">WP1</strain>
    </source>
</reference>
<evidence type="ECO:0000256" key="5">
    <source>
        <dbReference type="ARBA" id="ARBA00022694"/>
    </source>
</evidence>